<dbReference type="EMBL" id="JACCBT010000001">
    <property type="protein sequence ID" value="NYE16969.1"/>
    <property type="molecule type" value="Genomic_DNA"/>
</dbReference>
<evidence type="ECO:0000256" key="1">
    <source>
        <dbReference type="SAM" id="MobiDB-lite"/>
    </source>
</evidence>
<dbReference type="Proteomes" id="UP000591272">
    <property type="component" value="Unassembled WGS sequence"/>
</dbReference>
<name>A0A7Y9GI81_9ACTN</name>
<feature type="region of interest" description="Disordered" evidence="1">
    <location>
        <begin position="36"/>
        <end position="59"/>
    </location>
</feature>
<dbReference type="RefSeq" id="WP_179837421.1">
    <property type="nucleotide sequence ID" value="NZ_BMRD01000002.1"/>
</dbReference>
<keyword evidence="3" id="KW-1185">Reference proteome</keyword>
<gene>
    <name evidence="2" type="ORF">BJ999_007265</name>
</gene>
<reference evidence="2 3" key="1">
    <citation type="submission" date="2020-07" db="EMBL/GenBank/DDBJ databases">
        <title>Sequencing the genomes of 1000 actinobacteria strains.</title>
        <authorList>
            <person name="Klenk H.-P."/>
        </authorList>
    </citation>
    <scope>NUCLEOTIDE SEQUENCE [LARGE SCALE GENOMIC DNA]</scope>
    <source>
        <strain evidence="2 3">DSM 43461</strain>
    </source>
</reference>
<evidence type="ECO:0000313" key="2">
    <source>
        <dbReference type="EMBL" id="NYE16969.1"/>
    </source>
</evidence>
<evidence type="ECO:0000313" key="3">
    <source>
        <dbReference type="Proteomes" id="UP000591272"/>
    </source>
</evidence>
<proteinExistence type="predicted"/>
<comment type="caution">
    <text evidence="2">The sequence shown here is derived from an EMBL/GenBank/DDBJ whole genome shotgun (WGS) entry which is preliminary data.</text>
</comment>
<accession>A0A7Y9GI81</accession>
<dbReference type="AlphaFoldDB" id="A0A7Y9GI81"/>
<organism evidence="2 3">
    <name type="scientific">Actinomadura citrea</name>
    <dbReference type="NCBI Taxonomy" id="46158"/>
    <lineage>
        <taxon>Bacteria</taxon>
        <taxon>Bacillati</taxon>
        <taxon>Actinomycetota</taxon>
        <taxon>Actinomycetes</taxon>
        <taxon>Streptosporangiales</taxon>
        <taxon>Thermomonosporaceae</taxon>
        <taxon>Actinomadura</taxon>
    </lineage>
</organism>
<sequence length="59" mass="6233">MYQADDSDFGFGAKQGDWYRMPCGLRPANGTAYRVAGQTADDPDDTAPHGARTGPAARG</sequence>
<protein>
    <submittedName>
        <fullName evidence="2">Uncharacterized protein</fullName>
    </submittedName>
</protein>